<evidence type="ECO:0000313" key="1">
    <source>
        <dbReference type="EMBL" id="JAH66719.1"/>
    </source>
</evidence>
<dbReference type="EMBL" id="GBXM01041858">
    <property type="protein sequence ID" value="JAH66719.1"/>
    <property type="molecule type" value="Transcribed_RNA"/>
</dbReference>
<dbReference type="AlphaFoldDB" id="A0A0E9ULI8"/>
<name>A0A0E9ULI8_ANGAN</name>
<accession>A0A0E9ULI8</accession>
<proteinExistence type="predicted"/>
<protein>
    <submittedName>
        <fullName evidence="1">Uncharacterized protein</fullName>
    </submittedName>
</protein>
<sequence length="27" mass="3415">MIYFLFEYHYFCISLLQYQLSIALEYC</sequence>
<reference evidence="1" key="1">
    <citation type="submission" date="2014-11" db="EMBL/GenBank/DDBJ databases">
        <authorList>
            <person name="Amaro Gonzalez C."/>
        </authorList>
    </citation>
    <scope>NUCLEOTIDE SEQUENCE</scope>
</reference>
<reference evidence="1" key="2">
    <citation type="journal article" date="2015" name="Fish Shellfish Immunol.">
        <title>Early steps in the European eel (Anguilla anguilla)-Vibrio vulnificus interaction in the gills: Role of the RtxA13 toxin.</title>
        <authorList>
            <person name="Callol A."/>
            <person name="Pajuelo D."/>
            <person name="Ebbesson L."/>
            <person name="Teles M."/>
            <person name="MacKenzie S."/>
            <person name="Amaro C."/>
        </authorList>
    </citation>
    <scope>NUCLEOTIDE SEQUENCE</scope>
</reference>
<organism evidence="1">
    <name type="scientific">Anguilla anguilla</name>
    <name type="common">European freshwater eel</name>
    <name type="synonym">Muraena anguilla</name>
    <dbReference type="NCBI Taxonomy" id="7936"/>
    <lineage>
        <taxon>Eukaryota</taxon>
        <taxon>Metazoa</taxon>
        <taxon>Chordata</taxon>
        <taxon>Craniata</taxon>
        <taxon>Vertebrata</taxon>
        <taxon>Euteleostomi</taxon>
        <taxon>Actinopterygii</taxon>
        <taxon>Neopterygii</taxon>
        <taxon>Teleostei</taxon>
        <taxon>Anguilliformes</taxon>
        <taxon>Anguillidae</taxon>
        <taxon>Anguilla</taxon>
    </lineage>
</organism>